<dbReference type="RefSeq" id="WP_200501022.1">
    <property type="nucleotide sequence ID" value="NZ_JAEDAJ010000001.1"/>
</dbReference>
<keyword evidence="2" id="KW-1185">Reference proteome</keyword>
<organism evidence="1 2">
    <name type="scientific">Brachybacterium halotolerans</name>
    <dbReference type="NCBI Taxonomy" id="2795215"/>
    <lineage>
        <taxon>Bacteria</taxon>
        <taxon>Bacillati</taxon>
        <taxon>Actinomycetota</taxon>
        <taxon>Actinomycetes</taxon>
        <taxon>Micrococcales</taxon>
        <taxon>Dermabacteraceae</taxon>
        <taxon>Brachybacterium</taxon>
    </lineage>
</organism>
<dbReference type="Proteomes" id="UP000612352">
    <property type="component" value="Unassembled WGS sequence"/>
</dbReference>
<reference evidence="1 2" key="1">
    <citation type="submission" date="2020-12" db="EMBL/GenBank/DDBJ databases">
        <title>Brachybacterium sp. MASK1Z-5, whole genome shotgun sequence.</title>
        <authorList>
            <person name="Tuo L."/>
        </authorList>
    </citation>
    <scope>NUCLEOTIDE SEQUENCE [LARGE SCALE GENOMIC DNA]</scope>
    <source>
        <strain evidence="1 2">MASK1Z-5</strain>
    </source>
</reference>
<dbReference type="EMBL" id="JAEDAJ010000001">
    <property type="protein sequence ID" value="MBK0330404.1"/>
    <property type="molecule type" value="Genomic_DNA"/>
</dbReference>
<name>A0ABS1B707_9MICO</name>
<evidence type="ECO:0000313" key="2">
    <source>
        <dbReference type="Proteomes" id="UP000612352"/>
    </source>
</evidence>
<accession>A0ABS1B707</accession>
<proteinExistence type="predicted"/>
<comment type="caution">
    <text evidence="1">The sequence shown here is derived from an EMBL/GenBank/DDBJ whole genome shotgun (WGS) entry which is preliminary data.</text>
</comment>
<protein>
    <submittedName>
        <fullName evidence="1">Uncharacterized protein</fullName>
    </submittedName>
</protein>
<evidence type="ECO:0000313" key="1">
    <source>
        <dbReference type="EMBL" id="MBK0330404.1"/>
    </source>
</evidence>
<sequence length="62" mass="6879">MEAVIPGWTKYNAEQDRELDASMKESIARAQEDADELLSAPELPHLVSMWQRMGGIAPAHAD</sequence>
<gene>
    <name evidence="1" type="ORF">I8D64_03195</name>
</gene>